<evidence type="ECO:0000256" key="2">
    <source>
        <dbReference type="ARBA" id="ARBA00022741"/>
    </source>
</evidence>
<feature type="binding site" evidence="5">
    <location>
        <begin position="187"/>
        <end position="188"/>
    </location>
    <ligand>
        <name>ATP</name>
        <dbReference type="ChEBI" id="CHEBI:30616"/>
    </ligand>
</feature>
<dbReference type="InterPro" id="IPR002855">
    <property type="entry name" value="PPS/PS"/>
</dbReference>
<dbReference type="GO" id="GO:0016881">
    <property type="term" value="F:acid-amino acid ligase activity"/>
    <property type="evidence" value="ECO:0007669"/>
    <property type="project" value="UniProtKB-UniRule"/>
</dbReference>
<feature type="binding site" evidence="5">
    <location>
        <begin position="181"/>
        <end position="183"/>
    </location>
    <ligand>
        <name>ATP</name>
        <dbReference type="ChEBI" id="CHEBI:30616"/>
    </ligand>
</feature>
<evidence type="ECO:0000256" key="3">
    <source>
        <dbReference type="ARBA" id="ARBA00022840"/>
    </source>
</evidence>
<dbReference type="EMBL" id="LMVN01000024">
    <property type="protein sequence ID" value="PAV06938.1"/>
    <property type="molecule type" value="Genomic_DNA"/>
</dbReference>
<keyword evidence="8" id="KW-1185">Reference proteome</keyword>
<dbReference type="PANTHER" id="PTHR40695:SF1">
    <property type="entry name" value="4-PHOSPHOPANTOATE--BETA-ALANINE LIGASE"/>
    <property type="match status" value="1"/>
</dbReference>
<comment type="catalytic activity">
    <reaction evidence="5">
        <text>(R)-4-phosphopantoate + beta-alanine + ATP = (R)-4'-phosphopantothenate + AMP + diphosphate + H(+)</text>
        <dbReference type="Rhea" id="RHEA:27930"/>
        <dbReference type="ChEBI" id="CHEBI:10986"/>
        <dbReference type="ChEBI" id="CHEBI:15378"/>
        <dbReference type="ChEBI" id="CHEBI:30616"/>
        <dbReference type="ChEBI" id="CHEBI:33019"/>
        <dbReference type="ChEBI" id="CHEBI:57966"/>
        <dbReference type="ChEBI" id="CHEBI:61294"/>
        <dbReference type="ChEBI" id="CHEBI:456215"/>
        <dbReference type="EC" id="6.3.2.36"/>
    </reaction>
</comment>
<evidence type="ECO:0000256" key="5">
    <source>
        <dbReference type="HAMAP-Rule" id="MF_02224"/>
    </source>
</evidence>
<organism evidence="6 8">
    <name type="scientific">Methanosphaera cuniculi</name>
    <dbReference type="NCBI Taxonomy" id="1077256"/>
    <lineage>
        <taxon>Archaea</taxon>
        <taxon>Methanobacteriati</taxon>
        <taxon>Methanobacteriota</taxon>
        <taxon>Methanomada group</taxon>
        <taxon>Methanobacteria</taxon>
        <taxon>Methanobacteriales</taxon>
        <taxon>Methanobacteriaceae</taxon>
        <taxon>Methanosphaera</taxon>
    </lineage>
</organism>
<dbReference type="Gene3D" id="3.40.50.12640">
    <property type="entry name" value="Phosphopantoate/pantothenate synthetase"/>
    <property type="match status" value="1"/>
</dbReference>
<dbReference type="AlphaFoldDB" id="A0A2A2HC55"/>
<comment type="function">
    <text evidence="5">Catalyzes the condensation of (R)-4-phosphopantoate and beta-alanine to 4'-phosphopantothenate in the CoA biosynthesis pathway.</text>
</comment>
<evidence type="ECO:0000313" key="6">
    <source>
        <dbReference type="EMBL" id="PAV06938.1"/>
    </source>
</evidence>
<dbReference type="Proteomes" id="UP000217528">
    <property type="component" value="Unassembled WGS sequence"/>
</dbReference>
<keyword evidence="3 5" id="KW-0067">ATP-binding</keyword>
<keyword evidence="2 5" id="KW-0547">Nucleotide-binding</keyword>
<dbReference type="PANTHER" id="PTHR40695">
    <property type="entry name" value="4-PHOSPHOPANTOATE--BETA-ALANINE LIGASE"/>
    <property type="match status" value="1"/>
</dbReference>
<keyword evidence="1 5" id="KW-0436">Ligase</keyword>
<sequence>MLNKDHPRYKSLLYREKIVKAHDAGILADSGMIAHGRGETFDYLIGEKTTPNAKNTIDIAACYFLVAENPVISVNGNTTALVADEIAELSKLLNIPIEINLYYRTDERVLNISRVYEDLGITNLLGTNDDEFIDTPDLNGPRSPVSIDGINKADLIFIPLEDGDRAEKLTINNNKNTICVDLNPLSRTAQTSTVSIVDNIVRVIPELIDSIKKHQNMSKDELNDKIKSFSNEENLSNSINDIIKRFK</sequence>
<dbReference type="EMBL" id="LWMS01000010">
    <property type="protein sequence ID" value="PWL08708.1"/>
    <property type="molecule type" value="Genomic_DNA"/>
</dbReference>
<reference evidence="7 9" key="1">
    <citation type="submission" date="2016-04" db="EMBL/GenBank/DDBJ databases">
        <title>Genome sequence of Methanosphaera cuniculi DSM 4103.</title>
        <authorList>
            <person name="Poehlein A."/>
            <person name="Seedorf H."/>
            <person name="Daniel R."/>
        </authorList>
    </citation>
    <scope>NUCLEOTIDE SEQUENCE [LARGE SCALE GENOMIC DNA]</scope>
    <source>
        <strain evidence="7 9">DSM 4103</strain>
    </source>
</reference>
<dbReference type="InterPro" id="IPR038138">
    <property type="entry name" value="PPS/PS_sf"/>
</dbReference>
<dbReference type="OrthoDB" id="10078at2157"/>
<evidence type="ECO:0000313" key="8">
    <source>
        <dbReference type="Proteomes" id="UP000217528"/>
    </source>
</evidence>
<evidence type="ECO:0000313" key="9">
    <source>
        <dbReference type="Proteomes" id="UP000246004"/>
    </source>
</evidence>
<feature type="binding site" evidence="5">
    <location>
        <position position="15"/>
    </location>
    <ligand>
        <name>ATP</name>
        <dbReference type="ChEBI" id="CHEBI:30616"/>
    </ligand>
</feature>
<dbReference type="RefSeq" id="WP_095609113.1">
    <property type="nucleotide sequence ID" value="NZ_LMVN01000024.1"/>
</dbReference>
<dbReference type="GO" id="GO:0015937">
    <property type="term" value="P:coenzyme A biosynthetic process"/>
    <property type="evidence" value="ECO:0007669"/>
    <property type="project" value="UniProtKB-UniRule"/>
</dbReference>
<comment type="pathway">
    <text evidence="5">Cofactor biosynthesis; coenzyme A biosynthesis.</text>
</comment>
<reference evidence="6 8" key="2">
    <citation type="journal article" date="2017" name="BMC Genomics">
        <title>Genomic analysis of methanogenic archaea reveals a shift towards energy conservation.</title>
        <authorList>
            <person name="Gilmore S.P."/>
            <person name="Henske J.K."/>
            <person name="Sexton J.A."/>
            <person name="Solomon K.V."/>
            <person name="Seppala S."/>
            <person name="Yoo J.I."/>
            <person name="Huyett L.M."/>
            <person name="Pressman A."/>
            <person name="Cogan J.Z."/>
            <person name="Kivenson V."/>
            <person name="Peng X."/>
            <person name="Tan Y."/>
            <person name="Valentine D.L."/>
            <person name="O'Malley M.A."/>
        </authorList>
    </citation>
    <scope>NUCLEOTIDE SEQUENCE [LARGE SCALE GENOMIC DNA]</scope>
    <source>
        <strain evidence="6 8">1R-7</strain>
    </source>
</reference>
<evidence type="ECO:0000256" key="1">
    <source>
        <dbReference type="ARBA" id="ARBA00022598"/>
    </source>
</evidence>
<protein>
    <recommendedName>
        <fullName evidence="5">4-phosphopantoate--beta-alanine ligase</fullName>
        <ecNumber evidence="5">6.3.2.36</ecNumber>
    </recommendedName>
    <alternativeName>
        <fullName evidence="5">Phosphopantothenate synthetase</fullName>
        <shortName evidence="5">PPS</shortName>
    </alternativeName>
</protein>
<dbReference type="Pfam" id="PF02006">
    <property type="entry name" value="PPS_PS"/>
    <property type="match status" value="1"/>
</dbReference>
<dbReference type="NCBIfam" id="NF010324">
    <property type="entry name" value="PRK13761.1"/>
    <property type="match status" value="1"/>
</dbReference>
<dbReference type="EC" id="6.3.2.36" evidence="5"/>
<dbReference type="GO" id="GO:0005524">
    <property type="term" value="F:ATP binding"/>
    <property type="evidence" value="ECO:0007669"/>
    <property type="project" value="UniProtKB-KW"/>
</dbReference>
<dbReference type="PIRSF" id="PIRSF004853">
    <property type="entry name" value="UCP004853"/>
    <property type="match status" value="1"/>
</dbReference>
<feature type="binding site" evidence="5">
    <location>
        <begin position="199"/>
        <end position="200"/>
    </location>
    <ligand>
        <name>ATP</name>
        <dbReference type="ChEBI" id="CHEBI:30616"/>
    </ligand>
</feature>
<accession>A0A2A2HC55</accession>
<dbReference type="Proteomes" id="UP000246004">
    <property type="component" value="Unassembled WGS sequence"/>
</dbReference>
<comment type="caution">
    <text evidence="6">The sequence shown here is derived from an EMBL/GenBank/DDBJ whole genome shotgun (WGS) entry which is preliminary data.</text>
</comment>
<evidence type="ECO:0000313" key="7">
    <source>
        <dbReference type="EMBL" id="PWL08708.1"/>
    </source>
</evidence>
<name>A0A2A2HC55_9EURY</name>
<dbReference type="HAMAP" id="MF_02224">
    <property type="entry name" value="PPS"/>
    <property type="match status" value="1"/>
</dbReference>
<feature type="binding site" evidence="5">
    <location>
        <position position="37"/>
    </location>
    <ligand>
        <name>ATP</name>
        <dbReference type="ChEBI" id="CHEBI:30616"/>
    </ligand>
</feature>
<evidence type="ECO:0000256" key="4">
    <source>
        <dbReference type="ARBA" id="ARBA00022993"/>
    </source>
</evidence>
<keyword evidence="4 5" id="KW-0173">Coenzyme A biosynthesis</keyword>
<gene>
    <name evidence="6" type="ORF">ASJ82_07445</name>
    <name evidence="7" type="ORF">MSCUN_04210</name>
</gene>
<comment type="similarity">
    <text evidence="5">Belongs to the archaeal phosphopantothenate synthetase family.</text>
</comment>
<dbReference type="UniPathway" id="UPA00241"/>
<comment type="subunit">
    <text evidence="5">Homodimer.</text>
</comment>
<proteinExistence type="inferred from homology"/>